<dbReference type="VEuPathDB" id="VectorBase:HLOH_056428"/>
<gene>
    <name evidence="2" type="ORF">HPB48_005158</name>
</gene>
<comment type="caution">
    <text evidence="2">The sequence shown here is derived from an EMBL/GenBank/DDBJ whole genome shotgun (WGS) entry which is preliminary data.</text>
</comment>
<organism evidence="2 3">
    <name type="scientific">Haemaphysalis longicornis</name>
    <name type="common">Bush tick</name>
    <dbReference type="NCBI Taxonomy" id="44386"/>
    <lineage>
        <taxon>Eukaryota</taxon>
        <taxon>Metazoa</taxon>
        <taxon>Ecdysozoa</taxon>
        <taxon>Arthropoda</taxon>
        <taxon>Chelicerata</taxon>
        <taxon>Arachnida</taxon>
        <taxon>Acari</taxon>
        <taxon>Parasitiformes</taxon>
        <taxon>Ixodida</taxon>
        <taxon>Ixodoidea</taxon>
        <taxon>Ixodidae</taxon>
        <taxon>Haemaphysalinae</taxon>
        <taxon>Haemaphysalis</taxon>
    </lineage>
</organism>
<name>A0A9J6FH55_HAELO</name>
<evidence type="ECO:0000313" key="2">
    <source>
        <dbReference type="EMBL" id="KAH9361689.1"/>
    </source>
</evidence>
<dbReference type="AlphaFoldDB" id="A0A9J6FH55"/>
<evidence type="ECO:0000256" key="1">
    <source>
        <dbReference type="SAM" id="MobiDB-lite"/>
    </source>
</evidence>
<reference evidence="2 3" key="1">
    <citation type="journal article" date="2020" name="Cell">
        <title>Large-Scale Comparative Analyses of Tick Genomes Elucidate Their Genetic Diversity and Vector Capacities.</title>
        <authorList>
            <consortium name="Tick Genome and Microbiome Consortium (TIGMIC)"/>
            <person name="Jia N."/>
            <person name="Wang J."/>
            <person name="Shi W."/>
            <person name="Du L."/>
            <person name="Sun Y."/>
            <person name="Zhan W."/>
            <person name="Jiang J.F."/>
            <person name="Wang Q."/>
            <person name="Zhang B."/>
            <person name="Ji P."/>
            <person name="Bell-Sakyi L."/>
            <person name="Cui X.M."/>
            <person name="Yuan T.T."/>
            <person name="Jiang B.G."/>
            <person name="Yang W.F."/>
            <person name="Lam T.T."/>
            <person name="Chang Q.C."/>
            <person name="Ding S.J."/>
            <person name="Wang X.J."/>
            <person name="Zhu J.G."/>
            <person name="Ruan X.D."/>
            <person name="Zhao L."/>
            <person name="Wei J.T."/>
            <person name="Ye R.Z."/>
            <person name="Que T.C."/>
            <person name="Du C.H."/>
            <person name="Zhou Y.H."/>
            <person name="Cheng J.X."/>
            <person name="Dai P.F."/>
            <person name="Guo W.B."/>
            <person name="Han X.H."/>
            <person name="Huang E.J."/>
            <person name="Li L.F."/>
            <person name="Wei W."/>
            <person name="Gao Y.C."/>
            <person name="Liu J.Z."/>
            <person name="Shao H.Z."/>
            <person name="Wang X."/>
            <person name="Wang C.C."/>
            <person name="Yang T.C."/>
            <person name="Huo Q.B."/>
            <person name="Li W."/>
            <person name="Chen H.Y."/>
            <person name="Chen S.E."/>
            <person name="Zhou L.G."/>
            <person name="Ni X.B."/>
            <person name="Tian J.H."/>
            <person name="Sheng Y."/>
            <person name="Liu T."/>
            <person name="Pan Y.S."/>
            <person name="Xia L.Y."/>
            <person name="Li J."/>
            <person name="Zhao F."/>
            <person name="Cao W.C."/>
        </authorList>
    </citation>
    <scope>NUCLEOTIDE SEQUENCE [LARGE SCALE GENOMIC DNA]</scope>
    <source>
        <strain evidence="2">HaeL-2018</strain>
    </source>
</reference>
<proteinExistence type="predicted"/>
<keyword evidence="3" id="KW-1185">Reference proteome</keyword>
<feature type="region of interest" description="Disordered" evidence="1">
    <location>
        <begin position="106"/>
        <end position="131"/>
    </location>
</feature>
<dbReference type="EMBL" id="JABSTR010000001">
    <property type="protein sequence ID" value="KAH9361689.1"/>
    <property type="molecule type" value="Genomic_DNA"/>
</dbReference>
<evidence type="ECO:0000313" key="3">
    <source>
        <dbReference type="Proteomes" id="UP000821853"/>
    </source>
</evidence>
<dbReference type="Proteomes" id="UP000821853">
    <property type="component" value="Chromosome 1"/>
</dbReference>
<accession>A0A9J6FH55</accession>
<sequence length="146" mass="16268">MYSPVRPFLRELAIRRGGGKNDFRSHSRLGRRRRRVCLASQRGSPRGAEARHAQAPLCARIWRGTFSRTALSRIHLSIVGLSGMRSCFLLEGLVLLGKGALVFSKRASTRRSPGRESDGKYLPLGQRPAPFSSALPARLLFEAQRK</sequence>
<protein>
    <submittedName>
        <fullName evidence="2">Uncharacterized protein</fullName>
    </submittedName>
</protein>